<dbReference type="InterPro" id="IPR031557">
    <property type="entry name" value="N-CoR_GPS2_interact"/>
</dbReference>
<feature type="region of interest" description="Disordered" evidence="1">
    <location>
        <begin position="115"/>
        <end position="136"/>
    </location>
</feature>
<evidence type="ECO:0000259" key="2">
    <source>
        <dbReference type="Pfam" id="PF15784"/>
    </source>
</evidence>
<feature type="region of interest" description="Disordered" evidence="1">
    <location>
        <begin position="75"/>
        <end position="103"/>
    </location>
</feature>
<proteinExistence type="predicted"/>
<feature type="compositionally biased region" description="Polar residues" evidence="1">
    <location>
        <begin position="118"/>
        <end position="127"/>
    </location>
</feature>
<feature type="domain" description="N-CoR GPS2-interacting" evidence="2">
    <location>
        <begin position="59"/>
        <end position="106"/>
    </location>
</feature>
<evidence type="ECO:0000313" key="4">
    <source>
        <dbReference type="Proteomes" id="UP000324832"/>
    </source>
</evidence>
<gene>
    <name evidence="3" type="ORF">LSINAPIS_LOCUS10462</name>
</gene>
<feature type="compositionally biased region" description="Pro residues" evidence="1">
    <location>
        <begin position="8"/>
        <end position="22"/>
    </location>
</feature>
<dbReference type="AlphaFoldDB" id="A0A5E4QNP7"/>
<protein>
    <recommendedName>
        <fullName evidence="2">N-CoR GPS2-interacting domain-containing protein</fullName>
    </recommendedName>
</protein>
<organism evidence="3 4">
    <name type="scientific">Leptidea sinapis</name>
    <dbReference type="NCBI Taxonomy" id="189913"/>
    <lineage>
        <taxon>Eukaryota</taxon>
        <taxon>Metazoa</taxon>
        <taxon>Ecdysozoa</taxon>
        <taxon>Arthropoda</taxon>
        <taxon>Hexapoda</taxon>
        <taxon>Insecta</taxon>
        <taxon>Pterygota</taxon>
        <taxon>Neoptera</taxon>
        <taxon>Endopterygota</taxon>
        <taxon>Lepidoptera</taxon>
        <taxon>Glossata</taxon>
        <taxon>Ditrysia</taxon>
        <taxon>Papilionoidea</taxon>
        <taxon>Pieridae</taxon>
        <taxon>Dismorphiinae</taxon>
        <taxon>Leptidea</taxon>
    </lineage>
</organism>
<evidence type="ECO:0000313" key="3">
    <source>
        <dbReference type="EMBL" id="VVC99624.1"/>
    </source>
</evidence>
<name>A0A5E4QNP7_9NEOP</name>
<reference evidence="3 4" key="1">
    <citation type="submission" date="2017-07" db="EMBL/GenBank/DDBJ databases">
        <authorList>
            <person name="Talla V."/>
            <person name="Backstrom N."/>
        </authorList>
    </citation>
    <scope>NUCLEOTIDE SEQUENCE [LARGE SCALE GENOMIC DNA]</scope>
</reference>
<evidence type="ECO:0000256" key="1">
    <source>
        <dbReference type="SAM" id="MobiDB-lite"/>
    </source>
</evidence>
<dbReference type="Pfam" id="PF15784">
    <property type="entry name" value="GPS2_interact"/>
    <property type="match status" value="1"/>
</dbReference>
<dbReference type="Proteomes" id="UP000324832">
    <property type="component" value="Unassembled WGS sequence"/>
</dbReference>
<feature type="region of interest" description="Disordered" evidence="1">
    <location>
        <begin position="1"/>
        <end position="50"/>
    </location>
</feature>
<accession>A0A5E4QNP7</accession>
<keyword evidence="4" id="KW-1185">Reference proteome</keyword>
<dbReference type="EMBL" id="FZQP02004234">
    <property type="protein sequence ID" value="VVC99624.1"/>
    <property type="molecule type" value="Genomic_DNA"/>
</dbReference>
<sequence length="162" mass="18330">MSLLGSYLPPPAPPPHPAQDHPPPFKKIRLSAERPPPLPHQTLRVDTREPVMNSYNTVEVDREMALSEATLSKLKKKQEELEQTASKPAAAQEPEEAPPRHRSLAQCIYADNRKRTSHTPCTTSPKIRSSTTRTSGNTNHLGKHCLIIYGPFEWKLKRKKMR</sequence>
<dbReference type="Gene3D" id="1.20.5.430">
    <property type="match status" value="1"/>
</dbReference>